<dbReference type="EMBL" id="JALLPB020000004">
    <property type="protein sequence ID" value="KAL3827417.1"/>
    <property type="molecule type" value="Genomic_DNA"/>
</dbReference>
<evidence type="ECO:0000313" key="3">
    <source>
        <dbReference type="Proteomes" id="UP001530377"/>
    </source>
</evidence>
<proteinExistence type="predicted"/>
<accession>A0ABD3SS37</accession>
<protein>
    <submittedName>
        <fullName evidence="2">Uncharacterized protein</fullName>
    </submittedName>
</protein>
<name>A0ABD3SS37_9STRA</name>
<gene>
    <name evidence="2" type="ORF">ACHAXA_003151</name>
</gene>
<evidence type="ECO:0000256" key="1">
    <source>
        <dbReference type="SAM" id="MobiDB-lite"/>
    </source>
</evidence>
<evidence type="ECO:0000313" key="2">
    <source>
        <dbReference type="EMBL" id="KAL3827417.1"/>
    </source>
</evidence>
<keyword evidence="3" id="KW-1185">Reference proteome</keyword>
<sequence>MFLSPTAQPFQPSLEFAIFNDGVPCSVFYGCHPEHDVIHHIPDEAIDELFPPSAEEAAEMDAAEDFVETMAWLAFLDECEEDARTSFAGYKKRWSTRRAEGLIGRPHPLKTTTKDQNNHDTESLPGSSHAGSANGEIIMVPYVKTNFEVRPRKVESTMMYGACGIGRSCVPKNAKLGLRGHRGLIQQPRKSN</sequence>
<dbReference type="AlphaFoldDB" id="A0ABD3SS37"/>
<comment type="caution">
    <text evidence="2">The sequence shown here is derived from an EMBL/GenBank/DDBJ whole genome shotgun (WGS) entry which is preliminary data.</text>
</comment>
<dbReference type="Proteomes" id="UP001530377">
    <property type="component" value="Unassembled WGS sequence"/>
</dbReference>
<reference evidence="2 3" key="1">
    <citation type="submission" date="2024-10" db="EMBL/GenBank/DDBJ databases">
        <title>Updated reference genomes for cyclostephanoid diatoms.</title>
        <authorList>
            <person name="Roberts W.R."/>
            <person name="Alverson A.J."/>
        </authorList>
    </citation>
    <scope>NUCLEOTIDE SEQUENCE [LARGE SCALE GENOMIC DNA]</scope>
    <source>
        <strain evidence="2 3">AJA228-03</strain>
    </source>
</reference>
<organism evidence="2 3">
    <name type="scientific">Cyclostephanos tholiformis</name>
    <dbReference type="NCBI Taxonomy" id="382380"/>
    <lineage>
        <taxon>Eukaryota</taxon>
        <taxon>Sar</taxon>
        <taxon>Stramenopiles</taxon>
        <taxon>Ochrophyta</taxon>
        <taxon>Bacillariophyta</taxon>
        <taxon>Coscinodiscophyceae</taxon>
        <taxon>Thalassiosirophycidae</taxon>
        <taxon>Stephanodiscales</taxon>
        <taxon>Stephanodiscaceae</taxon>
        <taxon>Cyclostephanos</taxon>
    </lineage>
</organism>
<feature type="compositionally biased region" description="Basic and acidic residues" evidence="1">
    <location>
        <begin position="112"/>
        <end position="122"/>
    </location>
</feature>
<feature type="region of interest" description="Disordered" evidence="1">
    <location>
        <begin position="104"/>
        <end position="132"/>
    </location>
</feature>